<keyword evidence="4" id="KW-1185">Reference proteome</keyword>
<reference evidence="3 4" key="1">
    <citation type="journal article" date="2022" name="G3 (Bethesda)">
        <title>Enemy or ally: a genomic approach to elucidate the lifestyle of Phyllosticta citrichinaensis.</title>
        <authorList>
            <person name="Buijs V.A."/>
            <person name="Groenewald J.Z."/>
            <person name="Haridas S."/>
            <person name="LaButti K.M."/>
            <person name="Lipzen A."/>
            <person name="Martin F.M."/>
            <person name="Barry K."/>
            <person name="Grigoriev I.V."/>
            <person name="Crous P.W."/>
            <person name="Seidl M.F."/>
        </authorList>
    </citation>
    <scope>NUCLEOTIDE SEQUENCE [LARGE SCALE GENOMIC DNA]</scope>
    <source>
        <strain evidence="3 4">CBS 129764</strain>
    </source>
</reference>
<evidence type="ECO:0000256" key="1">
    <source>
        <dbReference type="SAM" id="Phobius"/>
    </source>
</evidence>
<proteinExistence type="predicted"/>
<gene>
    <name evidence="3" type="ORF">IWX90DRAFT_206624</name>
</gene>
<organism evidence="3 4">
    <name type="scientific">Phyllosticta citrichinensis</name>
    <dbReference type="NCBI Taxonomy" id="1130410"/>
    <lineage>
        <taxon>Eukaryota</taxon>
        <taxon>Fungi</taxon>
        <taxon>Dikarya</taxon>
        <taxon>Ascomycota</taxon>
        <taxon>Pezizomycotina</taxon>
        <taxon>Dothideomycetes</taxon>
        <taxon>Dothideomycetes incertae sedis</taxon>
        <taxon>Botryosphaeriales</taxon>
        <taxon>Phyllostictaceae</taxon>
        <taxon>Phyllosticta</taxon>
    </lineage>
</organism>
<keyword evidence="1" id="KW-0812">Transmembrane</keyword>
<feature type="chain" id="PRO_5045244986" evidence="2">
    <location>
        <begin position="21"/>
        <end position="116"/>
    </location>
</feature>
<keyword evidence="1" id="KW-1133">Transmembrane helix</keyword>
<sequence>MRVLFVVLCILSLRLFPSIAWTAWWNQSSEAWQRDSASLQYLDRAEARTESEVLRWERAGLRDPSFSDAGFSISFIFLFLLFIFVSCRLFASGPGSVLHSLNCLGKRHAVSVEVGH</sequence>
<keyword evidence="2" id="KW-0732">Signal</keyword>
<keyword evidence="1" id="KW-0472">Membrane</keyword>
<protein>
    <submittedName>
        <fullName evidence="3">Uncharacterized protein</fullName>
    </submittedName>
</protein>
<feature type="signal peptide" evidence="2">
    <location>
        <begin position="1"/>
        <end position="20"/>
    </location>
</feature>
<dbReference type="EMBL" id="JBBWUH010000005">
    <property type="protein sequence ID" value="KAK8166243.1"/>
    <property type="molecule type" value="Genomic_DNA"/>
</dbReference>
<accession>A0ABR1XSI6</accession>
<comment type="caution">
    <text evidence="3">The sequence shown here is derived from an EMBL/GenBank/DDBJ whole genome shotgun (WGS) entry which is preliminary data.</text>
</comment>
<feature type="transmembrane region" description="Helical" evidence="1">
    <location>
        <begin position="71"/>
        <end position="91"/>
    </location>
</feature>
<dbReference type="Proteomes" id="UP001456524">
    <property type="component" value="Unassembled WGS sequence"/>
</dbReference>
<name>A0ABR1XSI6_9PEZI</name>
<evidence type="ECO:0000313" key="4">
    <source>
        <dbReference type="Proteomes" id="UP001456524"/>
    </source>
</evidence>
<evidence type="ECO:0000256" key="2">
    <source>
        <dbReference type="SAM" id="SignalP"/>
    </source>
</evidence>
<evidence type="ECO:0000313" key="3">
    <source>
        <dbReference type="EMBL" id="KAK8166243.1"/>
    </source>
</evidence>